<evidence type="ECO:0000256" key="8">
    <source>
        <dbReference type="ARBA" id="ARBA00023069"/>
    </source>
</evidence>
<keyword evidence="6 11" id="KW-0547">Nucleotide-binding</keyword>
<dbReference type="AlphaFoldDB" id="A0A9W7A6I8"/>
<dbReference type="EMBL" id="BRXW01000541">
    <property type="protein sequence ID" value="GMH64316.1"/>
    <property type="molecule type" value="Genomic_DNA"/>
</dbReference>
<dbReference type="PROSITE" id="PS50975">
    <property type="entry name" value="ATP_GRASP"/>
    <property type="match status" value="1"/>
</dbReference>
<proteinExistence type="inferred from homology"/>
<dbReference type="PANTHER" id="PTHR12241">
    <property type="entry name" value="TUBULIN POLYGLUTAMYLASE"/>
    <property type="match status" value="1"/>
</dbReference>
<dbReference type="GO" id="GO:0046872">
    <property type="term" value="F:metal ion binding"/>
    <property type="evidence" value="ECO:0007669"/>
    <property type="project" value="InterPro"/>
</dbReference>
<evidence type="ECO:0000313" key="14">
    <source>
        <dbReference type="Proteomes" id="UP001165122"/>
    </source>
</evidence>
<keyword evidence="7 11" id="KW-0067">ATP-binding</keyword>
<evidence type="ECO:0000256" key="6">
    <source>
        <dbReference type="ARBA" id="ARBA00022741"/>
    </source>
</evidence>
<keyword evidence="10" id="KW-0966">Cell projection</keyword>
<dbReference type="GO" id="GO:0005524">
    <property type="term" value="F:ATP binding"/>
    <property type="evidence" value="ECO:0007669"/>
    <property type="project" value="UniProtKB-UniRule"/>
</dbReference>
<dbReference type="SUPFAM" id="SSF56059">
    <property type="entry name" value="Glutathione synthetase ATP-binding domain-like"/>
    <property type="match status" value="1"/>
</dbReference>
<dbReference type="Pfam" id="PF03133">
    <property type="entry name" value="TTL"/>
    <property type="match status" value="1"/>
</dbReference>
<keyword evidence="9" id="KW-0206">Cytoskeleton</keyword>
<dbReference type="GO" id="GO:0000226">
    <property type="term" value="P:microtubule cytoskeleton organization"/>
    <property type="evidence" value="ECO:0007669"/>
    <property type="project" value="TreeGrafter"/>
</dbReference>
<reference evidence="14" key="1">
    <citation type="journal article" date="2023" name="Commun. Biol.">
        <title>Genome analysis of Parmales, the sister group of diatoms, reveals the evolutionary specialization of diatoms from phago-mixotrophs to photoautotrophs.</title>
        <authorList>
            <person name="Ban H."/>
            <person name="Sato S."/>
            <person name="Yoshikawa S."/>
            <person name="Yamada K."/>
            <person name="Nakamura Y."/>
            <person name="Ichinomiya M."/>
            <person name="Sato N."/>
            <person name="Blanc-Mathieu R."/>
            <person name="Endo H."/>
            <person name="Kuwata A."/>
            <person name="Ogata H."/>
        </authorList>
    </citation>
    <scope>NUCLEOTIDE SEQUENCE [LARGE SCALE GENOMIC DNA]</scope>
    <source>
        <strain evidence="14">NIES 3700</strain>
    </source>
</reference>
<dbReference type="FunFam" id="3.30.470.20:FF:000033">
    <property type="entry name" value="Probable tubulin polyglutamylase TTLL1"/>
    <property type="match status" value="1"/>
</dbReference>
<evidence type="ECO:0000256" key="4">
    <source>
        <dbReference type="ARBA" id="ARBA00022598"/>
    </source>
</evidence>
<name>A0A9W7A6I8_9STRA</name>
<dbReference type="Gene3D" id="3.30.470.20">
    <property type="entry name" value="ATP-grasp fold, B domain"/>
    <property type="match status" value="1"/>
</dbReference>
<evidence type="ECO:0000256" key="9">
    <source>
        <dbReference type="ARBA" id="ARBA00023212"/>
    </source>
</evidence>
<evidence type="ECO:0000256" key="11">
    <source>
        <dbReference type="PROSITE-ProRule" id="PRU00409"/>
    </source>
</evidence>
<dbReference type="InterPro" id="IPR011761">
    <property type="entry name" value="ATP-grasp"/>
</dbReference>
<dbReference type="InterPro" id="IPR004344">
    <property type="entry name" value="TTL/TTLL_fam"/>
</dbReference>
<evidence type="ECO:0000256" key="2">
    <source>
        <dbReference type="ARBA" id="ARBA00006118"/>
    </source>
</evidence>
<keyword evidence="3" id="KW-0963">Cytoplasm</keyword>
<organism evidence="13 14">
    <name type="scientific">Triparma laevis f. longispina</name>
    <dbReference type="NCBI Taxonomy" id="1714387"/>
    <lineage>
        <taxon>Eukaryota</taxon>
        <taxon>Sar</taxon>
        <taxon>Stramenopiles</taxon>
        <taxon>Ochrophyta</taxon>
        <taxon>Bolidophyceae</taxon>
        <taxon>Parmales</taxon>
        <taxon>Triparmaceae</taxon>
        <taxon>Triparma</taxon>
    </lineage>
</organism>
<evidence type="ECO:0000259" key="12">
    <source>
        <dbReference type="PROSITE" id="PS50975"/>
    </source>
</evidence>
<comment type="subcellular location">
    <subcellularLocation>
        <location evidence="1">Cytoplasm</location>
        <location evidence="1">Cytoskeleton</location>
        <location evidence="1">Cilium basal body</location>
    </subcellularLocation>
</comment>
<evidence type="ECO:0000256" key="3">
    <source>
        <dbReference type="ARBA" id="ARBA00022490"/>
    </source>
</evidence>
<dbReference type="GO" id="GO:0036064">
    <property type="term" value="C:ciliary basal body"/>
    <property type="evidence" value="ECO:0007669"/>
    <property type="project" value="TreeGrafter"/>
</dbReference>
<protein>
    <recommendedName>
        <fullName evidence="12">ATP-grasp domain-containing protein</fullName>
    </recommendedName>
</protein>
<dbReference type="PANTHER" id="PTHR12241:SF31">
    <property type="entry name" value="POLYGLUTAMYLASE COMPLEX SUBUNIT TTLL1"/>
    <property type="match status" value="1"/>
</dbReference>
<gene>
    <name evidence="13" type="ORF">TrLO_g14608</name>
</gene>
<keyword evidence="8" id="KW-0969">Cilium</keyword>
<dbReference type="GO" id="GO:0005874">
    <property type="term" value="C:microtubule"/>
    <property type="evidence" value="ECO:0007669"/>
    <property type="project" value="UniProtKB-KW"/>
</dbReference>
<dbReference type="GO" id="GO:0015631">
    <property type="term" value="F:tubulin binding"/>
    <property type="evidence" value="ECO:0007669"/>
    <property type="project" value="TreeGrafter"/>
</dbReference>
<accession>A0A9W7A6I8</accession>
<evidence type="ECO:0000256" key="10">
    <source>
        <dbReference type="ARBA" id="ARBA00023273"/>
    </source>
</evidence>
<evidence type="ECO:0000256" key="5">
    <source>
        <dbReference type="ARBA" id="ARBA00022701"/>
    </source>
</evidence>
<evidence type="ECO:0000256" key="1">
    <source>
        <dbReference type="ARBA" id="ARBA00004120"/>
    </source>
</evidence>
<feature type="domain" description="ATP-grasp" evidence="12">
    <location>
        <begin position="97"/>
        <end position="338"/>
    </location>
</feature>
<evidence type="ECO:0000256" key="7">
    <source>
        <dbReference type="ARBA" id="ARBA00022840"/>
    </source>
</evidence>
<dbReference type="GO" id="GO:0070740">
    <property type="term" value="F:tubulin-glutamic acid ligase activity"/>
    <property type="evidence" value="ECO:0007669"/>
    <property type="project" value="UniProtKB-ARBA"/>
</dbReference>
<keyword evidence="4" id="KW-0436">Ligase</keyword>
<comment type="similarity">
    <text evidence="2">Belongs to the tubulin polyglutamylase family.</text>
</comment>
<keyword evidence="5" id="KW-0493">Microtubule</keyword>
<sequence length="395" mass="46096">MSSQRIKWKIEYEKSVICQNFDRKGYVRTEGDDWNIFWATVGTVKQIFNPDSSQRLMDNQVINHFPNHYELTRKDNLVKNIKRYIKEQQKEGKQVDDFLPVTYLLPSDYSLFVEEFRRYPNAMWIMKPSNAAQGKGIFIINKLQQIKKWSTGRFARDQQTYVVSRYIENPLLIGGKKFDLRIYVLITSFRPLRMYLGDGFARFCNVKYSSDVGEIDNPFMHLTNVSIQKHNEDYNYNHGGKWNVQNLRLYLESTRGLAATQKLFNDIDDLLVHSAKAVQNVMINDRHCFECYGYDLLLDDNLKPWLVEVNASPSLNATTQMDKEMKTTLIRDVLDIVVPEEFGSDYRGPNTQGPCRDQGDFVVLYDEAASNEKALREAELKAGQKEKKKAVRSWK</sequence>
<evidence type="ECO:0000313" key="13">
    <source>
        <dbReference type="EMBL" id="GMH64316.1"/>
    </source>
</evidence>
<dbReference type="PROSITE" id="PS51221">
    <property type="entry name" value="TTL"/>
    <property type="match status" value="1"/>
</dbReference>
<keyword evidence="14" id="KW-1185">Reference proteome</keyword>
<dbReference type="OrthoDB" id="202825at2759"/>
<dbReference type="Proteomes" id="UP001165122">
    <property type="component" value="Unassembled WGS sequence"/>
</dbReference>
<comment type="caution">
    <text evidence="13">The sequence shown here is derived from an EMBL/GenBank/DDBJ whole genome shotgun (WGS) entry which is preliminary data.</text>
</comment>